<dbReference type="SMART" id="SM00342">
    <property type="entry name" value="HTH_ARAC"/>
    <property type="match status" value="1"/>
</dbReference>
<evidence type="ECO:0000256" key="2">
    <source>
        <dbReference type="ARBA" id="ARBA00023125"/>
    </source>
</evidence>
<dbReference type="SUPFAM" id="SSF46689">
    <property type="entry name" value="Homeodomain-like"/>
    <property type="match status" value="1"/>
</dbReference>
<dbReference type="Pfam" id="PF12833">
    <property type="entry name" value="HTH_18"/>
    <property type="match status" value="1"/>
</dbReference>
<evidence type="ECO:0000313" key="5">
    <source>
        <dbReference type="EMBL" id="MCO1654119.1"/>
    </source>
</evidence>
<organism evidence="5 6">
    <name type="scientific">Pseudonocardia humida</name>
    <dbReference type="NCBI Taxonomy" id="2800819"/>
    <lineage>
        <taxon>Bacteria</taxon>
        <taxon>Bacillati</taxon>
        <taxon>Actinomycetota</taxon>
        <taxon>Actinomycetes</taxon>
        <taxon>Pseudonocardiales</taxon>
        <taxon>Pseudonocardiaceae</taxon>
        <taxon>Pseudonocardia</taxon>
    </lineage>
</organism>
<protein>
    <submittedName>
        <fullName evidence="5">Helix-turn-helix transcriptional regulator</fullName>
    </submittedName>
</protein>
<gene>
    <name evidence="5" type="ORF">KDL28_03520</name>
</gene>
<keyword evidence="2" id="KW-0238">DNA-binding</keyword>
<dbReference type="Gene3D" id="1.10.10.60">
    <property type="entry name" value="Homeodomain-like"/>
    <property type="match status" value="2"/>
</dbReference>
<evidence type="ECO:0000259" key="4">
    <source>
        <dbReference type="PROSITE" id="PS01124"/>
    </source>
</evidence>
<evidence type="ECO:0000256" key="1">
    <source>
        <dbReference type="ARBA" id="ARBA00023015"/>
    </source>
</evidence>
<name>A0ABT0ZTX1_9PSEU</name>
<feature type="domain" description="HTH araC/xylS-type" evidence="4">
    <location>
        <begin position="176"/>
        <end position="259"/>
    </location>
</feature>
<dbReference type="PANTHER" id="PTHR46796">
    <property type="entry name" value="HTH-TYPE TRANSCRIPTIONAL ACTIVATOR RHAS-RELATED"/>
    <property type="match status" value="1"/>
</dbReference>
<dbReference type="EMBL" id="JAGSOV010000009">
    <property type="protein sequence ID" value="MCO1654119.1"/>
    <property type="molecule type" value="Genomic_DNA"/>
</dbReference>
<evidence type="ECO:0000313" key="6">
    <source>
        <dbReference type="Proteomes" id="UP001165283"/>
    </source>
</evidence>
<dbReference type="PROSITE" id="PS01124">
    <property type="entry name" value="HTH_ARAC_FAMILY_2"/>
    <property type="match status" value="1"/>
</dbReference>
<dbReference type="PANTHER" id="PTHR46796:SF15">
    <property type="entry name" value="BLL1074 PROTEIN"/>
    <property type="match status" value="1"/>
</dbReference>
<keyword evidence="3" id="KW-0804">Transcription</keyword>
<sequence length="277" mass="30212">MEFEFELTRPAPPLAPYVESVWWARGQIPYRRERIAPTGSTVAVLVLGAPIVQVPRNGTGERFVAARGWLAGPHDEPVVNAPTAETWAVGVVCTPVGCRALFGADPAPLRGRVVDLESRWAAAGPLRRSLLGLTEPRAGTALVEDALRAGLRPHVRGMARCATVVAALEADPRRPIAAIAADLGVTHGHLDREFVRVVGLAPRALARILRLRRLLARIDVHAAVDWTALAAEWGWFDQSHFIRDFRRHTGVTPSGYVAAQRREFAAGQHEPGFVPER</sequence>
<dbReference type="Proteomes" id="UP001165283">
    <property type="component" value="Unassembled WGS sequence"/>
</dbReference>
<dbReference type="InterPro" id="IPR018060">
    <property type="entry name" value="HTH_AraC"/>
</dbReference>
<keyword evidence="1" id="KW-0805">Transcription regulation</keyword>
<keyword evidence="6" id="KW-1185">Reference proteome</keyword>
<dbReference type="Pfam" id="PF20240">
    <property type="entry name" value="DUF6597"/>
    <property type="match status" value="1"/>
</dbReference>
<dbReference type="InterPro" id="IPR050204">
    <property type="entry name" value="AraC_XylS_family_regulators"/>
</dbReference>
<proteinExistence type="predicted"/>
<accession>A0ABT0ZTX1</accession>
<dbReference type="RefSeq" id="WP_252435724.1">
    <property type="nucleotide sequence ID" value="NZ_JAGSOV010000009.1"/>
</dbReference>
<dbReference type="InterPro" id="IPR009057">
    <property type="entry name" value="Homeodomain-like_sf"/>
</dbReference>
<evidence type="ECO:0000256" key="3">
    <source>
        <dbReference type="ARBA" id="ARBA00023163"/>
    </source>
</evidence>
<dbReference type="InterPro" id="IPR046532">
    <property type="entry name" value="DUF6597"/>
</dbReference>
<reference evidence="5" key="1">
    <citation type="submission" date="2021-04" db="EMBL/GenBank/DDBJ databases">
        <title>Pseudonocardia sp. nov., isolated from sandy soil of mangrove forest.</title>
        <authorList>
            <person name="Zan Z."/>
            <person name="Huang R."/>
            <person name="Liu W."/>
        </authorList>
    </citation>
    <scope>NUCLEOTIDE SEQUENCE</scope>
    <source>
        <strain evidence="5">S2-4</strain>
    </source>
</reference>
<comment type="caution">
    <text evidence="5">The sequence shown here is derived from an EMBL/GenBank/DDBJ whole genome shotgun (WGS) entry which is preliminary data.</text>
</comment>